<comment type="caution">
    <text evidence="1">The sequence shown here is derived from an EMBL/GenBank/DDBJ whole genome shotgun (WGS) entry which is preliminary data.</text>
</comment>
<organism evidence="1 2">
    <name type="scientific">Dallia pectoralis</name>
    <name type="common">Alaska blackfish</name>
    <dbReference type="NCBI Taxonomy" id="75939"/>
    <lineage>
        <taxon>Eukaryota</taxon>
        <taxon>Metazoa</taxon>
        <taxon>Chordata</taxon>
        <taxon>Craniata</taxon>
        <taxon>Vertebrata</taxon>
        <taxon>Euteleostomi</taxon>
        <taxon>Actinopterygii</taxon>
        <taxon>Neopterygii</taxon>
        <taxon>Teleostei</taxon>
        <taxon>Protacanthopterygii</taxon>
        <taxon>Esociformes</taxon>
        <taxon>Umbridae</taxon>
        <taxon>Dallia</taxon>
    </lineage>
</organism>
<proteinExistence type="predicted"/>
<gene>
    <name evidence="1" type="ORF">DPEC_G00273060</name>
</gene>
<protein>
    <submittedName>
        <fullName evidence="1">Uncharacterized protein</fullName>
    </submittedName>
</protein>
<sequence length="110" mass="12061">MSEPQWKWTGPKYIQTLCLHDPVSLITARHPAPARLPRAPNSADPRASILQTGWCCSMTQYGPTCSSCPDITVQPARAAIKGNPNLSAGIKRRHEPIALKLAEISHRRAP</sequence>
<evidence type="ECO:0000313" key="2">
    <source>
        <dbReference type="Proteomes" id="UP001157502"/>
    </source>
</evidence>
<dbReference type="Proteomes" id="UP001157502">
    <property type="component" value="Chromosome 24"/>
</dbReference>
<dbReference type="EMBL" id="CM055751">
    <property type="protein sequence ID" value="KAJ7993500.1"/>
    <property type="molecule type" value="Genomic_DNA"/>
</dbReference>
<accession>A0ACC2FQI1</accession>
<evidence type="ECO:0000313" key="1">
    <source>
        <dbReference type="EMBL" id="KAJ7993500.1"/>
    </source>
</evidence>
<reference evidence="1" key="1">
    <citation type="submission" date="2021-05" db="EMBL/GenBank/DDBJ databases">
        <authorList>
            <person name="Pan Q."/>
            <person name="Jouanno E."/>
            <person name="Zahm M."/>
            <person name="Klopp C."/>
            <person name="Cabau C."/>
            <person name="Louis A."/>
            <person name="Berthelot C."/>
            <person name="Parey E."/>
            <person name="Roest Crollius H."/>
            <person name="Montfort J."/>
            <person name="Robinson-Rechavi M."/>
            <person name="Bouchez O."/>
            <person name="Lampietro C."/>
            <person name="Lopez Roques C."/>
            <person name="Donnadieu C."/>
            <person name="Postlethwait J."/>
            <person name="Bobe J."/>
            <person name="Dillon D."/>
            <person name="Chandos A."/>
            <person name="von Hippel F."/>
            <person name="Guiguen Y."/>
        </authorList>
    </citation>
    <scope>NUCLEOTIDE SEQUENCE</scope>
    <source>
        <strain evidence="1">YG-Jan2019</strain>
    </source>
</reference>
<keyword evidence="2" id="KW-1185">Reference proteome</keyword>
<name>A0ACC2FQI1_DALPE</name>